<evidence type="ECO:0000313" key="8">
    <source>
        <dbReference type="EMBL" id="KAA5534255.1"/>
    </source>
</evidence>
<dbReference type="PROSITE" id="PS00105">
    <property type="entry name" value="AA_TRANSFER_CLASS_1"/>
    <property type="match status" value="1"/>
</dbReference>
<keyword evidence="4 6" id="KW-0808">Transferase</keyword>
<evidence type="ECO:0000256" key="4">
    <source>
        <dbReference type="ARBA" id="ARBA00022679"/>
    </source>
</evidence>
<dbReference type="RefSeq" id="WP_150012438.1">
    <property type="nucleotide sequence ID" value="NZ_VWSG01000006.1"/>
</dbReference>
<accession>A0A5M6CLR0</accession>
<sequence>MSAQHLSDRINSLSVSQTLAMAAKARELTALGKDIISLSLGEPDFNTPDFIKEAAKTAIDENWSNYPPVDGYLELKQAIVTKFQRDNGLNYQPANIVVSTGAKQSLYNIAQAMINEGDEVILPAPYWVSYYEIIKMAGGIPVVVPTSVASDFKITPYQLQQAITPKTKMMWFSSPCNPSGSVYNREELTALADVLKNREDIYVVSDEIYEHINFSGSFCSIGSIPGMFERTITVNGVAKAFAMTGWRIGYIGAPEFIAKACTKLQGQVTSGANSIAQRATIAALEAAPSEIGYMVEAFHKRRDLVLHLVNDIKGLEVNVPEGAFYVFPDVSYYFGKTLNGVLINNADDLALYLLEYANVATVTGDAFGNPNCIRLSYATSETILIEAFKRIKEVLKEQ</sequence>
<comment type="caution">
    <text evidence="8">The sequence shown here is derived from an EMBL/GenBank/DDBJ whole genome shotgun (WGS) entry which is preliminary data.</text>
</comment>
<dbReference type="EMBL" id="VWSG01000006">
    <property type="protein sequence ID" value="KAA5534255.1"/>
    <property type="molecule type" value="Genomic_DNA"/>
</dbReference>
<dbReference type="Pfam" id="PF00155">
    <property type="entry name" value="Aminotran_1_2"/>
    <property type="match status" value="1"/>
</dbReference>
<dbReference type="InterPro" id="IPR015424">
    <property type="entry name" value="PyrdxlP-dep_Trfase"/>
</dbReference>
<dbReference type="GO" id="GO:0006520">
    <property type="term" value="P:amino acid metabolic process"/>
    <property type="evidence" value="ECO:0007669"/>
    <property type="project" value="InterPro"/>
</dbReference>
<dbReference type="Proteomes" id="UP000325141">
    <property type="component" value="Unassembled WGS sequence"/>
</dbReference>
<evidence type="ECO:0000256" key="5">
    <source>
        <dbReference type="ARBA" id="ARBA00022898"/>
    </source>
</evidence>
<organism evidence="8 9">
    <name type="scientific">Paenimyroides baculatum</name>
    <dbReference type="NCBI Taxonomy" id="2608000"/>
    <lineage>
        <taxon>Bacteria</taxon>
        <taxon>Pseudomonadati</taxon>
        <taxon>Bacteroidota</taxon>
        <taxon>Flavobacteriia</taxon>
        <taxon>Flavobacteriales</taxon>
        <taxon>Flavobacteriaceae</taxon>
        <taxon>Paenimyroides</taxon>
    </lineage>
</organism>
<evidence type="ECO:0000256" key="6">
    <source>
        <dbReference type="RuleBase" id="RU000481"/>
    </source>
</evidence>
<evidence type="ECO:0000259" key="7">
    <source>
        <dbReference type="Pfam" id="PF00155"/>
    </source>
</evidence>
<proteinExistence type="inferred from homology"/>
<dbReference type="InterPro" id="IPR015422">
    <property type="entry name" value="PyrdxlP-dep_Trfase_small"/>
</dbReference>
<comment type="similarity">
    <text evidence="2 6">Belongs to the class-I pyridoxal-phosphate-dependent aminotransferase family.</text>
</comment>
<reference evidence="8 9" key="1">
    <citation type="submission" date="2019-09" db="EMBL/GenBank/DDBJ databases">
        <title>Genome sequence and assembly of Flavobacterium sp.</title>
        <authorList>
            <person name="Chhetri G."/>
        </authorList>
    </citation>
    <scope>NUCLEOTIDE SEQUENCE [LARGE SCALE GENOMIC DNA]</scope>
    <source>
        <strain evidence="8 9">SNL9</strain>
    </source>
</reference>
<dbReference type="EC" id="2.6.1.-" evidence="6"/>
<feature type="domain" description="Aminotransferase class I/classII large" evidence="7">
    <location>
        <begin position="33"/>
        <end position="382"/>
    </location>
</feature>
<evidence type="ECO:0000256" key="3">
    <source>
        <dbReference type="ARBA" id="ARBA00022576"/>
    </source>
</evidence>
<dbReference type="FunFam" id="3.40.640.10:FF:000033">
    <property type="entry name" value="Aspartate aminotransferase"/>
    <property type="match status" value="1"/>
</dbReference>
<protein>
    <recommendedName>
        <fullName evidence="6">Aminotransferase</fullName>
        <ecNumber evidence="6">2.6.1.-</ecNumber>
    </recommendedName>
</protein>
<dbReference type="InterPro" id="IPR015421">
    <property type="entry name" value="PyrdxlP-dep_Trfase_major"/>
</dbReference>
<keyword evidence="9" id="KW-1185">Reference proteome</keyword>
<dbReference type="InterPro" id="IPR004838">
    <property type="entry name" value="NHTrfase_class1_PyrdxlP-BS"/>
</dbReference>
<evidence type="ECO:0000313" key="9">
    <source>
        <dbReference type="Proteomes" id="UP000325141"/>
    </source>
</evidence>
<dbReference type="InterPro" id="IPR050596">
    <property type="entry name" value="AspAT/PAT-like"/>
</dbReference>
<keyword evidence="5" id="KW-0663">Pyridoxal phosphate</keyword>
<dbReference type="PANTHER" id="PTHR46383">
    <property type="entry name" value="ASPARTATE AMINOTRANSFERASE"/>
    <property type="match status" value="1"/>
</dbReference>
<dbReference type="CDD" id="cd00609">
    <property type="entry name" value="AAT_like"/>
    <property type="match status" value="1"/>
</dbReference>
<dbReference type="PANTHER" id="PTHR46383:SF1">
    <property type="entry name" value="ASPARTATE AMINOTRANSFERASE"/>
    <property type="match status" value="1"/>
</dbReference>
<dbReference type="InterPro" id="IPR004839">
    <property type="entry name" value="Aminotransferase_I/II_large"/>
</dbReference>
<evidence type="ECO:0000256" key="1">
    <source>
        <dbReference type="ARBA" id="ARBA00001933"/>
    </source>
</evidence>
<dbReference type="Gene3D" id="3.90.1150.10">
    <property type="entry name" value="Aspartate Aminotransferase, domain 1"/>
    <property type="match status" value="1"/>
</dbReference>
<dbReference type="GO" id="GO:0030170">
    <property type="term" value="F:pyridoxal phosphate binding"/>
    <property type="evidence" value="ECO:0007669"/>
    <property type="project" value="InterPro"/>
</dbReference>
<dbReference type="AlphaFoldDB" id="A0A5M6CLR0"/>
<gene>
    <name evidence="8" type="ORF">F0460_09090</name>
</gene>
<comment type="cofactor">
    <cofactor evidence="1 6">
        <name>pyridoxal 5'-phosphate</name>
        <dbReference type="ChEBI" id="CHEBI:597326"/>
    </cofactor>
</comment>
<evidence type="ECO:0000256" key="2">
    <source>
        <dbReference type="ARBA" id="ARBA00007441"/>
    </source>
</evidence>
<dbReference type="Gene3D" id="3.40.640.10">
    <property type="entry name" value="Type I PLP-dependent aspartate aminotransferase-like (Major domain)"/>
    <property type="match status" value="1"/>
</dbReference>
<name>A0A5M6CLR0_9FLAO</name>
<dbReference type="SUPFAM" id="SSF53383">
    <property type="entry name" value="PLP-dependent transferases"/>
    <property type="match status" value="1"/>
</dbReference>
<dbReference type="GO" id="GO:0008483">
    <property type="term" value="F:transaminase activity"/>
    <property type="evidence" value="ECO:0007669"/>
    <property type="project" value="UniProtKB-KW"/>
</dbReference>
<keyword evidence="3 6" id="KW-0032">Aminotransferase</keyword>